<reference evidence="12" key="1">
    <citation type="journal article" date="2014" name="Proc. Natl. Acad. Sci. U.S.A.">
        <title>Extensive sampling of basidiomycete genomes demonstrates inadequacy of the white-rot/brown-rot paradigm for wood decay fungi.</title>
        <authorList>
            <person name="Riley R."/>
            <person name="Salamov A.A."/>
            <person name="Brown D.W."/>
            <person name="Nagy L.G."/>
            <person name="Floudas D."/>
            <person name="Held B.W."/>
            <person name="Levasseur A."/>
            <person name="Lombard V."/>
            <person name="Morin E."/>
            <person name="Otillar R."/>
            <person name="Lindquist E.A."/>
            <person name="Sun H."/>
            <person name="LaButti K.M."/>
            <person name="Schmutz J."/>
            <person name="Jabbour D."/>
            <person name="Luo H."/>
            <person name="Baker S.E."/>
            <person name="Pisabarro A.G."/>
            <person name="Walton J.D."/>
            <person name="Blanchette R.A."/>
            <person name="Henrissat B."/>
            <person name="Martin F."/>
            <person name="Cullen D."/>
            <person name="Hibbett D.S."/>
            <person name="Grigoriev I.V."/>
        </authorList>
    </citation>
    <scope>NUCLEOTIDE SEQUENCE [LARGE SCALE GENOMIC DNA]</scope>
    <source>
        <strain evidence="12">MUCL 33604</strain>
    </source>
</reference>
<dbReference type="PROSITE" id="PS51257">
    <property type="entry name" value="PROKAR_LIPOPROTEIN"/>
    <property type="match status" value="1"/>
</dbReference>
<dbReference type="AlphaFoldDB" id="A0A067Q2L7"/>
<evidence type="ECO:0000256" key="8">
    <source>
        <dbReference type="SAM" id="MobiDB-lite"/>
    </source>
</evidence>
<sequence>MIRSLARNGLVERFWFYFFSAFHQPLITVFSCGFARSVATTHRTPVIQGRWRYKSTAILDRHLSPRDNISFRLVSRAASSSSRKTPSTSKPSETTLPPPQPPAHKPKVELRPAPIKPSKASLSVKPADQGAKASPPTVLSKEQPSPGTTVLREANKKDMEDAQKHGILAPPPPDAGRVGQMWHNLKQYFKFYVRGIKMVYTHWERARAMNQRVASGGHPLTRWETRFLKTHQSDMIKIVPFIMIVVIIEEIIPLIVLYVPGMLPSTCVLPSQRERIEQKRHERQQVAADKLRGFFEQIRTKGEANGSVPLAELTQTQLRAICMLLDLSSRGVPSMTAKRIKKRLEYIAKDDELLTKEGMGERLSTHEIIEALHERGVVTAGIREKDLLTRLRWWLNNVSKSDQGDDISRRIAVLGKAGAWRW</sequence>
<dbReference type="PANTHER" id="PTHR14009:SF6">
    <property type="entry name" value="LETM1 RBD DOMAIN-CONTAINING PROTEIN"/>
    <property type="match status" value="1"/>
</dbReference>
<dbReference type="InterPro" id="IPR044202">
    <property type="entry name" value="LETM1/MDM38-like"/>
</dbReference>
<dbReference type="GO" id="GO:0005743">
    <property type="term" value="C:mitochondrial inner membrane"/>
    <property type="evidence" value="ECO:0007669"/>
    <property type="project" value="UniProtKB-SubCell"/>
</dbReference>
<dbReference type="HOGENOM" id="CLU_037786_0_0_1"/>
<evidence type="ECO:0000256" key="3">
    <source>
        <dbReference type="ARBA" id="ARBA00022792"/>
    </source>
</evidence>
<feature type="region of interest" description="Disordered" evidence="8">
    <location>
        <begin position="74"/>
        <end position="149"/>
    </location>
</feature>
<dbReference type="STRING" id="933084.A0A067Q2L7"/>
<dbReference type="InParanoid" id="A0A067Q2L7"/>
<comment type="subcellular location">
    <subcellularLocation>
        <location evidence="1">Mitochondrion inner membrane</location>
        <topology evidence="1">Single-pass membrane protein</topology>
    </subcellularLocation>
</comment>
<protein>
    <recommendedName>
        <fullName evidence="10">Letm1 RBD domain-containing protein</fullName>
    </recommendedName>
</protein>
<organism evidence="11 12">
    <name type="scientific">Jaapia argillacea MUCL 33604</name>
    <dbReference type="NCBI Taxonomy" id="933084"/>
    <lineage>
        <taxon>Eukaryota</taxon>
        <taxon>Fungi</taxon>
        <taxon>Dikarya</taxon>
        <taxon>Basidiomycota</taxon>
        <taxon>Agaricomycotina</taxon>
        <taxon>Agaricomycetes</taxon>
        <taxon>Agaricomycetidae</taxon>
        <taxon>Jaapiales</taxon>
        <taxon>Jaapiaceae</taxon>
        <taxon>Jaapia</taxon>
    </lineage>
</organism>
<keyword evidence="5 7" id="KW-0496">Mitochondrion</keyword>
<dbReference type="InterPro" id="IPR033122">
    <property type="entry name" value="LETM1-like_RBD"/>
</dbReference>
<keyword evidence="2 9" id="KW-0812">Transmembrane</keyword>
<accession>A0A067Q2L7</accession>
<keyword evidence="6 9" id="KW-0472">Membrane</keyword>
<evidence type="ECO:0000256" key="7">
    <source>
        <dbReference type="PROSITE-ProRule" id="PRU01094"/>
    </source>
</evidence>
<gene>
    <name evidence="11" type="ORF">JAAARDRAFT_178155</name>
</gene>
<dbReference type="Proteomes" id="UP000027265">
    <property type="component" value="Unassembled WGS sequence"/>
</dbReference>
<evidence type="ECO:0000256" key="1">
    <source>
        <dbReference type="ARBA" id="ARBA00004434"/>
    </source>
</evidence>
<dbReference type="PROSITE" id="PS51758">
    <property type="entry name" value="LETM1_RBD"/>
    <property type="match status" value="1"/>
</dbReference>
<evidence type="ECO:0000256" key="9">
    <source>
        <dbReference type="SAM" id="Phobius"/>
    </source>
</evidence>
<dbReference type="EMBL" id="KL197719">
    <property type="protein sequence ID" value="KDQ57737.1"/>
    <property type="molecule type" value="Genomic_DNA"/>
</dbReference>
<evidence type="ECO:0000313" key="12">
    <source>
        <dbReference type="Proteomes" id="UP000027265"/>
    </source>
</evidence>
<keyword evidence="4 9" id="KW-1133">Transmembrane helix</keyword>
<evidence type="ECO:0000256" key="2">
    <source>
        <dbReference type="ARBA" id="ARBA00022692"/>
    </source>
</evidence>
<dbReference type="Pfam" id="PF07766">
    <property type="entry name" value="LETM1_RBD"/>
    <property type="match status" value="2"/>
</dbReference>
<keyword evidence="3" id="KW-0999">Mitochondrion inner membrane</keyword>
<dbReference type="GO" id="GO:0030003">
    <property type="term" value="P:intracellular monoatomic cation homeostasis"/>
    <property type="evidence" value="ECO:0007669"/>
    <property type="project" value="TreeGrafter"/>
</dbReference>
<feature type="transmembrane region" description="Helical" evidence="9">
    <location>
        <begin position="14"/>
        <end position="35"/>
    </location>
</feature>
<feature type="domain" description="Letm1 RBD" evidence="10">
    <location>
        <begin position="234"/>
        <end position="422"/>
    </location>
</feature>
<evidence type="ECO:0000313" key="11">
    <source>
        <dbReference type="EMBL" id="KDQ57737.1"/>
    </source>
</evidence>
<feature type="transmembrane region" description="Helical" evidence="9">
    <location>
        <begin position="238"/>
        <end position="259"/>
    </location>
</feature>
<dbReference type="PANTHER" id="PTHR14009">
    <property type="entry name" value="LEUCINE ZIPPER-EF-HAND CONTAINING TRANSMEMBRANE PROTEIN"/>
    <property type="match status" value="1"/>
</dbReference>
<keyword evidence="12" id="KW-1185">Reference proteome</keyword>
<dbReference type="GO" id="GO:0043022">
    <property type="term" value="F:ribosome binding"/>
    <property type="evidence" value="ECO:0007669"/>
    <property type="project" value="InterPro"/>
</dbReference>
<feature type="compositionally biased region" description="Low complexity" evidence="8">
    <location>
        <begin position="75"/>
        <end position="95"/>
    </location>
</feature>
<evidence type="ECO:0000256" key="6">
    <source>
        <dbReference type="ARBA" id="ARBA00023136"/>
    </source>
</evidence>
<evidence type="ECO:0000256" key="4">
    <source>
        <dbReference type="ARBA" id="ARBA00022989"/>
    </source>
</evidence>
<evidence type="ECO:0000256" key="5">
    <source>
        <dbReference type="ARBA" id="ARBA00023128"/>
    </source>
</evidence>
<evidence type="ECO:0000259" key="10">
    <source>
        <dbReference type="PROSITE" id="PS51758"/>
    </source>
</evidence>
<proteinExistence type="predicted"/>
<dbReference type="OrthoDB" id="73691at2759"/>
<name>A0A067Q2L7_9AGAM</name>